<evidence type="ECO:0000313" key="1">
    <source>
        <dbReference type="EMBL" id="MPC64595.1"/>
    </source>
</evidence>
<dbReference type="EMBL" id="VSRR010022289">
    <property type="protein sequence ID" value="MPC64595.1"/>
    <property type="molecule type" value="Genomic_DNA"/>
</dbReference>
<dbReference type="Proteomes" id="UP000324222">
    <property type="component" value="Unassembled WGS sequence"/>
</dbReference>
<comment type="caution">
    <text evidence="1">The sequence shown here is derived from an EMBL/GenBank/DDBJ whole genome shotgun (WGS) entry which is preliminary data.</text>
</comment>
<name>A0A5B7H4X4_PORTR</name>
<keyword evidence="2" id="KW-1185">Reference proteome</keyword>
<gene>
    <name evidence="1" type="ORF">E2C01_058713</name>
</gene>
<evidence type="ECO:0000313" key="2">
    <source>
        <dbReference type="Proteomes" id="UP000324222"/>
    </source>
</evidence>
<dbReference type="AlphaFoldDB" id="A0A5B7H4X4"/>
<proteinExistence type="predicted"/>
<sequence>MLCGGFRGRCARQEGLALVPTLARQADTLASSLVSVGLLLKYGEPVFPPFEFQFAYINWFSPTLLK</sequence>
<accession>A0A5B7H4X4</accession>
<organism evidence="1 2">
    <name type="scientific">Portunus trituberculatus</name>
    <name type="common">Swimming crab</name>
    <name type="synonym">Neptunus trituberculatus</name>
    <dbReference type="NCBI Taxonomy" id="210409"/>
    <lineage>
        <taxon>Eukaryota</taxon>
        <taxon>Metazoa</taxon>
        <taxon>Ecdysozoa</taxon>
        <taxon>Arthropoda</taxon>
        <taxon>Crustacea</taxon>
        <taxon>Multicrustacea</taxon>
        <taxon>Malacostraca</taxon>
        <taxon>Eumalacostraca</taxon>
        <taxon>Eucarida</taxon>
        <taxon>Decapoda</taxon>
        <taxon>Pleocyemata</taxon>
        <taxon>Brachyura</taxon>
        <taxon>Eubrachyura</taxon>
        <taxon>Portunoidea</taxon>
        <taxon>Portunidae</taxon>
        <taxon>Portuninae</taxon>
        <taxon>Portunus</taxon>
    </lineage>
</organism>
<reference evidence="1 2" key="1">
    <citation type="submission" date="2019-05" db="EMBL/GenBank/DDBJ databases">
        <title>Another draft genome of Portunus trituberculatus and its Hox gene families provides insights of decapod evolution.</title>
        <authorList>
            <person name="Jeong J.-H."/>
            <person name="Song I."/>
            <person name="Kim S."/>
            <person name="Choi T."/>
            <person name="Kim D."/>
            <person name="Ryu S."/>
            <person name="Kim W."/>
        </authorList>
    </citation>
    <scope>NUCLEOTIDE SEQUENCE [LARGE SCALE GENOMIC DNA]</scope>
    <source>
        <tissue evidence="1">Muscle</tissue>
    </source>
</reference>
<protein>
    <submittedName>
        <fullName evidence="1">Uncharacterized protein</fullName>
    </submittedName>
</protein>